<evidence type="ECO:0000313" key="1">
    <source>
        <dbReference type="EMBL" id="SEW15554.1"/>
    </source>
</evidence>
<dbReference type="AlphaFoldDB" id="A0A1I0PMA1"/>
<sequence>MKPPPLLHLCQPVDPFAPVIFNIKFARHITYELRTVDVARDLAEVLGWMGKGSISEHQDADLAADTFYQSYMIVAKDDNSQALVVTLDGVPAIQIDVRTGPKTLAEIIGGKQCYVLSLKANQQLRLKTIQHGIMFAFSSMFEVTQHPILCVQVDQDQTYWHVVCTQLKGDVIQRITTSTQAQTIYRFDRSQFL</sequence>
<name>A0A1I0PMA1_9BACT</name>
<accession>A0A1I0PMA1</accession>
<keyword evidence="2" id="KW-1185">Reference proteome</keyword>
<proteinExistence type="predicted"/>
<evidence type="ECO:0000313" key="2">
    <source>
        <dbReference type="Proteomes" id="UP000199310"/>
    </source>
</evidence>
<dbReference type="EMBL" id="FOJG01000001">
    <property type="protein sequence ID" value="SEW15554.1"/>
    <property type="molecule type" value="Genomic_DNA"/>
</dbReference>
<dbReference type="RefSeq" id="WP_143059069.1">
    <property type="nucleotide sequence ID" value="NZ_FOJG01000001.1"/>
</dbReference>
<reference evidence="2" key="1">
    <citation type="submission" date="2016-10" db="EMBL/GenBank/DDBJ databases">
        <authorList>
            <person name="Varghese N."/>
            <person name="Submissions S."/>
        </authorList>
    </citation>
    <scope>NUCLEOTIDE SEQUENCE [LARGE SCALE GENOMIC DNA]</scope>
    <source>
        <strain evidence="2">DSM 3695</strain>
    </source>
</reference>
<organism evidence="1 2">
    <name type="scientific">Chitinophaga arvensicola</name>
    <dbReference type="NCBI Taxonomy" id="29529"/>
    <lineage>
        <taxon>Bacteria</taxon>
        <taxon>Pseudomonadati</taxon>
        <taxon>Bacteroidota</taxon>
        <taxon>Chitinophagia</taxon>
        <taxon>Chitinophagales</taxon>
        <taxon>Chitinophagaceae</taxon>
        <taxon>Chitinophaga</taxon>
    </lineage>
</organism>
<gene>
    <name evidence="1" type="ORF">SAMN04488122_0868</name>
</gene>
<dbReference type="Proteomes" id="UP000199310">
    <property type="component" value="Unassembled WGS sequence"/>
</dbReference>
<protein>
    <submittedName>
        <fullName evidence="1">Uncharacterized protein</fullName>
    </submittedName>
</protein>